<dbReference type="Pfam" id="PF01569">
    <property type="entry name" value="PAP2"/>
    <property type="match status" value="1"/>
</dbReference>
<dbReference type="SUPFAM" id="SSF48317">
    <property type="entry name" value="Acid phosphatase/Vanadium-dependent haloperoxidase"/>
    <property type="match status" value="1"/>
</dbReference>
<dbReference type="GO" id="GO:0005886">
    <property type="term" value="C:plasma membrane"/>
    <property type="evidence" value="ECO:0007669"/>
    <property type="project" value="UniProtKB-SubCell"/>
</dbReference>
<name>A0A919YRL7_9BACL</name>
<evidence type="ECO:0000256" key="5">
    <source>
        <dbReference type="ARBA" id="ARBA00022989"/>
    </source>
</evidence>
<feature type="transmembrane region" description="Helical" evidence="7">
    <location>
        <begin position="133"/>
        <end position="152"/>
    </location>
</feature>
<sequence length="188" mass="21375">MEKWINWLRFHEDRLLIWVNRRFNHTFAYRFLHRWLSLITHMGGATFTICCSLIIAFIGRNEISTVGWKCLAALAVSHIPVALLKNKFKRLRPYQSLPNVNIGLKPLADPSFPSGHTTAIFAFITPMVLNASLFPFFLVPILVVIAVSVGWSRMYLGLHYPSDVLAGGFIGTVTAMIIQYFWHTPTGN</sequence>
<keyword evidence="2" id="KW-1003">Cell membrane</keyword>
<dbReference type="PANTHER" id="PTHR14969:SF62">
    <property type="entry name" value="DECAPRENYLPHOSPHORYL-5-PHOSPHORIBOSE PHOSPHATASE RV3807C-RELATED"/>
    <property type="match status" value="1"/>
</dbReference>
<evidence type="ECO:0000256" key="2">
    <source>
        <dbReference type="ARBA" id="ARBA00022475"/>
    </source>
</evidence>
<dbReference type="InterPro" id="IPR000326">
    <property type="entry name" value="PAP2/HPO"/>
</dbReference>
<dbReference type="PANTHER" id="PTHR14969">
    <property type="entry name" value="SPHINGOSINE-1-PHOSPHATE PHOSPHOHYDROLASE"/>
    <property type="match status" value="1"/>
</dbReference>
<evidence type="ECO:0000256" key="4">
    <source>
        <dbReference type="ARBA" id="ARBA00022801"/>
    </source>
</evidence>
<evidence type="ECO:0000256" key="6">
    <source>
        <dbReference type="ARBA" id="ARBA00023136"/>
    </source>
</evidence>
<feature type="transmembrane region" description="Helical" evidence="7">
    <location>
        <begin position="35"/>
        <end position="59"/>
    </location>
</feature>
<dbReference type="SMART" id="SM00014">
    <property type="entry name" value="acidPPc"/>
    <property type="match status" value="1"/>
</dbReference>
<feature type="domain" description="Phosphatidic acid phosphatase type 2/haloperoxidase" evidence="8">
    <location>
        <begin position="68"/>
        <end position="179"/>
    </location>
</feature>
<keyword evidence="3 7" id="KW-0812">Transmembrane</keyword>
<evidence type="ECO:0000259" key="8">
    <source>
        <dbReference type="SMART" id="SM00014"/>
    </source>
</evidence>
<dbReference type="Gene3D" id="1.20.144.10">
    <property type="entry name" value="Phosphatidic acid phosphatase type 2/haloperoxidase"/>
    <property type="match status" value="1"/>
</dbReference>
<evidence type="ECO:0000313" key="10">
    <source>
        <dbReference type="Proteomes" id="UP000683139"/>
    </source>
</evidence>
<evidence type="ECO:0000256" key="7">
    <source>
        <dbReference type="SAM" id="Phobius"/>
    </source>
</evidence>
<gene>
    <name evidence="9" type="ORF">J40TS1_27280</name>
</gene>
<comment type="subcellular location">
    <subcellularLocation>
        <location evidence="1">Cell membrane</location>
        <topology evidence="1">Multi-pass membrane protein</topology>
    </subcellularLocation>
</comment>
<dbReference type="InterPro" id="IPR036938">
    <property type="entry name" value="PAP2/HPO_sf"/>
</dbReference>
<organism evidence="9 10">
    <name type="scientific">Paenibacillus montaniterrae</name>
    <dbReference type="NCBI Taxonomy" id="429341"/>
    <lineage>
        <taxon>Bacteria</taxon>
        <taxon>Bacillati</taxon>
        <taxon>Bacillota</taxon>
        <taxon>Bacilli</taxon>
        <taxon>Bacillales</taxon>
        <taxon>Paenibacillaceae</taxon>
        <taxon>Paenibacillus</taxon>
    </lineage>
</organism>
<dbReference type="GO" id="GO:0016787">
    <property type="term" value="F:hydrolase activity"/>
    <property type="evidence" value="ECO:0007669"/>
    <property type="project" value="UniProtKB-KW"/>
</dbReference>
<keyword evidence="6 7" id="KW-0472">Membrane</keyword>
<feature type="transmembrane region" description="Helical" evidence="7">
    <location>
        <begin position="164"/>
        <end position="182"/>
    </location>
</feature>
<keyword evidence="4" id="KW-0378">Hydrolase</keyword>
<keyword evidence="5 7" id="KW-1133">Transmembrane helix</keyword>
<reference evidence="9" key="1">
    <citation type="submission" date="2021-03" db="EMBL/GenBank/DDBJ databases">
        <title>Antimicrobial resistance genes in bacteria isolated from Japanese honey, and their potential for conferring macrolide and lincosamide resistance in the American foulbrood pathogen Paenibacillus larvae.</title>
        <authorList>
            <person name="Okamoto M."/>
            <person name="Kumagai M."/>
            <person name="Kanamori H."/>
            <person name="Takamatsu D."/>
        </authorList>
    </citation>
    <scope>NUCLEOTIDE SEQUENCE</scope>
    <source>
        <strain evidence="9">J40TS1</strain>
    </source>
</reference>
<dbReference type="Proteomes" id="UP000683139">
    <property type="component" value="Unassembled WGS sequence"/>
</dbReference>
<dbReference type="RefSeq" id="WP_213515969.1">
    <property type="nucleotide sequence ID" value="NZ_BOSE01000004.1"/>
</dbReference>
<evidence type="ECO:0000256" key="3">
    <source>
        <dbReference type="ARBA" id="ARBA00022692"/>
    </source>
</evidence>
<protein>
    <submittedName>
        <fullName evidence="9">Phosphatidylglycerophosphatase B</fullName>
    </submittedName>
</protein>
<dbReference type="AlphaFoldDB" id="A0A919YRL7"/>
<accession>A0A919YRL7</accession>
<dbReference type="CDD" id="cd01610">
    <property type="entry name" value="PAP2_like"/>
    <property type="match status" value="1"/>
</dbReference>
<evidence type="ECO:0000256" key="1">
    <source>
        <dbReference type="ARBA" id="ARBA00004651"/>
    </source>
</evidence>
<dbReference type="EMBL" id="BOSE01000004">
    <property type="protein sequence ID" value="GIP17086.1"/>
    <property type="molecule type" value="Genomic_DNA"/>
</dbReference>
<proteinExistence type="predicted"/>
<evidence type="ECO:0000313" key="9">
    <source>
        <dbReference type="EMBL" id="GIP17086.1"/>
    </source>
</evidence>
<comment type="caution">
    <text evidence="9">The sequence shown here is derived from an EMBL/GenBank/DDBJ whole genome shotgun (WGS) entry which is preliminary data.</text>
</comment>
<keyword evidence="10" id="KW-1185">Reference proteome</keyword>
<feature type="transmembrane region" description="Helical" evidence="7">
    <location>
        <begin position="65"/>
        <end position="84"/>
    </location>
</feature>